<evidence type="ECO:0000256" key="2">
    <source>
        <dbReference type="ARBA" id="ARBA00022786"/>
    </source>
</evidence>
<name>A0A1S2XUM3_CICAR</name>
<dbReference type="GeneID" id="101497277"/>
<dbReference type="SUPFAM" id="SSF50965">
    <property type="entry name" value="Galactose oxidase, central domain"/>
    <property type="match status" value="1"/>
</dbReference>
<feature type="domain" description="F-box" evidence="3">
    <location>
        <begin position="28"/>
        <end position="75"/>
    </location>
</feature>
<dbReference type="PROSITE" id="PS50181">
    <property type="entry name" value="FBOX"/>
    <property type="match status" value="1"/>
</dbReference>
<gene>
    <name evidence="5" type="primary">LOC101497277</name>
</gene>
<dbReference type="RefSeq" id="XP_004494777.1">
    <property type="nucleotide sequence ID" value="XM_004494720.3"/>
</dbReference>
<dbReference type="InterPro" id="IPR001810">
    <property type="entry name" value="F-box_dom"/>
</dbReference>
<dbReference type="Gene3D" id="2.120.10.80">
    <property type="entry name" value="Kelch-type beta propeller"/>
    <property type="match status" value="1"/>
</dbReference>
<reference evidence="4" key="1">
    <citation type="journal article" date="2013" name="Nat. Biotechnol.">
        <title>Draft genome sequence of chickpea (Cicer arietinum) provides a resource for trait improvement.</title>
        <authorList>
            <person name="Varshney R.K."/>
            <person name="Song C."/>
            <person name="Saxena R.K."/>
            <person name="Azam S."/>
            <person name="Yu S."/>
            <person name="Sharpe A.G."/>
            <person name="Cannon S."/>
            <person name="Baek J."/>
            <person name="Rosen B.D."/>
            <person name="Tar'an B."/>
            <person name="Millan T."/>
            <person name="Zhang X."/>
            <person name="Ramsay L.D."/>
            <person name="Iwata A."/>
            <person name="Wang Y."/>
            <person name="Nelson W."/>
            <person name="Farmer A.D."/>
            <person name="Gaur P.M."/>
            <person name="Soderlund C."/>
            <person name="Penmetsa R.V."/>
            <person name="Xu C."/>
            <person name="Bharti A.K."/>
            <person name="He W."/>
            <person name="Winter P."/>
            <person name="Zhao S."/>
            <person name="Hane J.K."/>
            <person name="Carrasquilla-Garcia N."/>
            <person name="Condie J.A."/>
            <person name="Upadhyaya H.D."/>
            <person name="Luo M.C."/>
            <person name="Thudi M."/>
            <person name="Gowda C.L."/>
            <person name="Singh N.P."/>
            <person name="Lichtenzveig J."/>
            <person name="Gali K.K."/>
            <person name="Rubio J."/>
            <person name="Nadarajan N."/>
            <person name="Dolezel J."/>
            <person name="Bansal K.C."/>
            <person name="Xu X."/>
            <person name="Edwards D."/>
            <person name="Zhang G."/>
            <person name="Kahl G."/>
            <person name="Gil J."/>
            <person name="Singh K.B."/>
            <person name="Datta S.K."/>
            <person name="Jackson S.A."/>
            <person name="Wang J."/>
            <person name="Cook D.R."/>
        </authorList>
    </citation>
    <scope>NUCLEOTIDE SEQUENCE [LARGE SCALE GENOMIC DNA]</scope>
    <source>
        <strain evidence="4">cv. CDC Frontier</strain>
    </source>
</reference>
<dbReference type="InterPro" id="IPR017451">
    <property type="entry name" value="F-box-assoc_interact_dom"/>
</dbReference>
<dbReference type="PANTHER" id="PTHR10706">
    <property type="entry name" value="F-BOX FAMILY PROTEIN"/>
    <property type="match status" value="1"/>
</dbReference>
<accession>A0A1S2XUM3</accession>
<dbReference type="Gene3D" id="1.20.1280.50">
    <property type="match status" value="1"/>
</dbReference>
<dbReference type="SMART" id="SM00256">
    <property type="entry name" value="FBOX"/>
    <property type="match status" value="1"/>
</dbReference>
<dbReference type="Proteomes" id="UP000087171">
    <property type="component" value="Chromosome Ca3"/>
</dbReference>
<dbReference type="SUPFAM" id="SSF81383">
    <property type="entry name" value="F-box domain"/>
    <property type="match status" value="1"/>
</dbReference>
<reference evidence="5" key="2">
    <citation type="submission" date="2025-08" db="UniProtKB">
        <authorList>
            <consortium name="RefSeq"/>
        </authorList>
    </citation>
    <scope>IDENTIFICATION</scope>
    <source>
        <tissue evidence="5">Etiolated seedlings</tissue>
    </source>
</reference>
<evidence type="ECO:0000256" key="1">
    <source>
        <dbReference type="ARBA" id="ARBA00004906"/>
    </source>
</evidence>
<dbReference type="PANTHER" id="PTHR10706:SF130">
    <property type="entry name" value="F-BOX ONLY PROTEIN 31"/>
    <property type="match status" value="1"/>
</dbReference>
<comment type="pathway">
    <text evidence="1">Protein modification; protein ubiquitination.</text>
</comment>
<dbReference type="KEGG" id="cam:101497277"/>
<dbReference type="STRING" id="3827.A0A1S2XUM3"/>
<dbReference type="Pfam" id="PF12937">
    <property type="entry name" value="F-box-like"/>
    <property type="match status" value="1"/>
</dbReference>
<keyword evidence="4" id="KW-1185">Reference proteome</keyword>
<evidence type="ECO:0000313" key="4">
    <source>
        <dbReference type="Proteomes" id="UP000087171"/>
    </source>
</evidence>
<dbReference type="InterPro" id="IPR011043">
    <property type="entry name" value="Gal_Oxase/kelch_b-propeller"/>
</dbReference>
<dbReference type="PaxDb" id="3827-XP_004494777.1"/>
<dbReference type="InterPro" id="IPR036047">
    <property type="entry name" value="F-box-like_dom_sf"/>
</dbReference>
<protein>
    <submittedName>
        <fullName evidence="5">F-box/kelch-repeat protein At3g61590</fullName>
    </submittedName>
</protein>
<proteinExistence type="predicted"/>
<dbReference type="CDD" id="cd09917">
    <property type="entry name" value="F-box_SF"/>
    <property type="match status" value="1"/>
</dbReference>
<evidence type="ECO:0000259" key="3">
    <source>
        <dbReference type="PROSITE" id="PS50181"/>
    </source>
</evidence>
<sequence length="394" mass="45336">MSYHHSSLIVETEKFDSFSIHDEEATTIDVNAKLPEDLLALILSYLPIPCIFRAGCVCTSWHRIVNSKRFLWNLSDQPLPKKPWYFMFKSSNDSTGYAFDPDFKKWYDISLPSINTSTWSIASSYGMICFMDNNRSNVFVCNPITKSYKKLVKPTGLEHFDYTALSISVNKESHSYIVAIVKSKHVDEDYSQYDTSVYLYDSEKVTWVMALTDVLIGWRVGEVSVICDGVLYFLVYSTRIGAVENRHSLVAYDMSNDSSQCSLTTGLISIPYSLTCGRLMNLKEKLVMVGGISKQGYPEIVKEIVILVLNGDEWEEIARMPRKYLESFREFDDVFACSGADDLIYIQSYGDPKLLMYDMNLRQWKWSQKYPVTKRLHLQTFTGFCFEPRLEVDP</sequence>
<dbReference type="AlphaFoldDB" id="A0A1S2XUM3"/>
<dbReference type="InterPro" id="IPR056592">
    <property type="entry name" value="Beta-prop_At3g26010-like"/>
</dbReference>
<dbReference type="eggNOG" id="ENOG502QUHY">
    <property type="taxonomic scope" value="Eukaryota"/>
</dbReference>
<dbReference type="NCBIfam" id="TIGR01640">
    <property type="entry name" value="F_box_assoc_1"/>
    <property type="match status" value="1"/>
</dbReference>
<evidence type="ECO:0000313" key="5">
    <source>
        <dbReference type="RefSeq" id="XP_004494777.1"/>
    </source>
</evidence>
<dbReference type="FunFam" id="1.20.1280.50:FF:000030">
    <property type="entry name" value="F-box/kelch-repeat protein At3g61590"/>
    <property type="match status" value="1"/>
</dbReference>
<dbReference type="InterPro" id="IPR045048">
    <property type="entry name" value="FBXO31/39"/>
</dbReference>
<dbReference type="Pfam" id="PF24750">
    <property type="entry name" value="b-prop_At3g26010-like"/>
    <property type="match status" value="1"/>
</dbReference>
<dbReference type="InterPro" id="IPR015915">
    <property type="entry name" value="Kelch-typ_b-propeller"/>
</dbReference>
<keyword evidence="2" id="KW-0833">Ubl conjugation pathway</keyword>
<dbReference type="OrthoDB" id="3219396at2759"/>
<organism evidence="4 5">
    <name type="scientific">Cicer arietinum</name>
    <name type="common">Chickpea</name>
    <name type="synonym">Garbanzo</name>
    <dbReference type="NCBI Taxonomy" id="3827"/>
    <lineage>
        <taxon>Eukaryota</taxon>
        <taxon>Viridiplantae</taxon>
        <taxon>Streptophyta</taxon>
        <taxon>Embryophyta</taxon>
        <taxon>Tracheophyta</taxon>
        <taxon>Spermatophyta</taxon>
        <taxon>Magnoliopsida</taxon>
        <taxon>eudicotyledons</taxon>
        <taxon>Gunneridae</taxon>
        <taxon>Pentapetalae</taxon>
        <taxon>rosids</taxon>
        <taxon>fabids</taxon>
        <taxon>Fabales</taxon>
        <taxon>Fabaceae</taxon>
        <taxon>Papilionoideae</taxon>
        <taxon>50 kb inversion clade</taxon>
        <taxon>NPAAA clade</taxon>
        <taxon>Hologalegina</taxon>
        <taxon>IRL clade</taxon>
        <taxon>Cicereae</taxon>
        <taxon>Cicer</taxon>
    </lineage>
</organism>